<dbReference type="OrthoDB" id="9773233at2"/>
<dbReference type="Gene3D" id="1.10.8.260">
    <property type="entry name" value="HI0933 insert domain-like"/>
    <property type="match status" value="1"/>
</dbReference>
<dbReference type="InterPro" id="IPR057661">
    <property type="entry name" value="RsdA/BaiN/AoA(So)_Rossmann"/>
</dbReference>
<feature type="domain" description="RsdA/BaiN/AoA(So)-like insert" evidence="5">
    <location>
        <begin position="199"/>
        <end position="351"/>
    </location>
</feature>
<evidence type="ECO:0000256" key="3">
    <source>
        <dbReference type="ARBA" id="ARBA00022827"/>
    </source>
</evidence>
<gene>
    <name evidence="6" type="ORF">DT594_10110</name>
</gene>
<proteinExistence type="predicted"/>
<dbReference type="PANTHER" id="PTHR42887">
    <property type="entry name" value="OS12G0638800 PROTEIN"/>
    <property type="match status" value="1"/>
</dbReference>
<dbReference type="InterPro" id="IPR004792">
    <property type="entry name" value="BaiN-like"/>
</dbReference>
<dbReference type="RefSeq" id="WP_149332539.1">
    <property type="nucleotide sequence ID" value="NZ_QOVF01000002.1"/>
</dbReference>
<comment type="caution">
    <text evidence="6">The sequence shown here is derived from an EMBL/GenBank/DDBJ whole genome shotgun (WGS) entry which is preliminary data.</text>
</comment>
<dbReference type="Pfam" id="PF03486">
    <property type="entry name" value="HI0933_like"/>
    <property type="match status" value="1"/>
</dbReference>
<keyword evidence="7" id="KW-1185">Reference proteome</keyword>
<dbReference type="NCBIfam" id="TIGR00275">
    <property type="entry name" value="aminoacetone oxidase family FAD-binding enzyme"/>
    <property type="match status" value="1"/>
</dbReference>
<dbReference type="InterPro" id="IPR036188">
    <property type="entry name" value="FAD/NAD-bd_sf"/>
</dbReference>
<accession>A0A7V7GV69</accession>
<evidence type="ECO:0000313" key="6">
    <source>
        <dbReference type="EMBL" id="KAA0695180.1"/>
    </source>
</evidence>
<dbReference type="SUPFAM" id="SSF51905">
    <property type="entry name" value="FAD/NAD(P)-binding domain"/>
    <property type="match status" value="1"/>
</dbReference>
<dbReference type="PRINTS" id="PR00411">
    <property type="entry name" value="PNDRDTASEI"/>
</dbReference>
<evidence type="ECO:0000256" key="2">
    <source>
        <dbReference type="ARBA" id="ARBA00022630"/>
    </source>
</evidence>
<sequence length="406" mass="44488">MPPACEYHDVIILGAGASGLLCGFTAAQRGRSVLILERANKVGKKILMSGGGRCNFTNHFVEADNFLSANPHFCKSALKGYTQWDFIALVEKHGIAYEERKHSQLFCKDSAKDIVAMLLDECAEAGAQVRSHCELDSIRALDDNSRRYQLELHHDGRPQTLQCQSLVVATGALSVPTLGGSGVGYEIARQFGLSVTERRAGLVPFMFTDNIKNLCERLSGTALEVSVSCNGTTFNEAMLFTHRGLSGPAMLQISNYWYPGNTISIDLLPGQDAAQWLLQHKQEQGRSRLRTLLSQPLPKALVSELQTLWWPGKEEAPLAEFSDRDLQRIGQLLNAWQLKPSATEGYRTAEVTLGGVDTAGISSKTMEAKQQPGLYFIGEVLDVTGHLGGFNFQWAWSSGYSAGQFA</sequence>
<reference evidence="6 7" key="1">
    <citation type="submission" date="2018-07" db="EMBL/GenBank/DDBJ databases">
        <title>Pseudomonas laoshanensis sp. nov., isolated from soil.</title>
        <authorList>
            <person name="Sun J."/>
            <person name="Yu L."/>
            <person name="Wang M."/>
            <person name="Zhang C."/>
        </authorList>
    </citation>
    <scope>NUCLEOTIDE SEQUENCE [LARGE SCALE GENOMIC DNA]</scope>
    <source>
        <strain evidence="6 7">Y22</strain>
    </source>
</reference>
<evidence type="ECO:0000259" key="4">
    <source>
        <dbReference type="Pfam" id="PF03486"/>
    </source>
</evidence>
<dbReference type="Proteomes" id="UP000463138">
    <property type="component" value="Unassembled WGS sequence"/>
</dbReference>
<dbReference type="SUPFAM" id="SSF160996">
    <property type="entry name" value="HI0933 insert domain-like"/>
    <property type="match status" value="1"/>
</dbReference>
<protein>
    <submittedName>
        <fullName evidence="6">NAD(P)/FAD-dependent oxidoreductase</fullName>
    </submittedName>
</protein>
<evidence type="ECO:0000259" key="5">
    <source>
        <dbReference type="Pfam" id="PF22780"/>
    </source>
</evidence>
<evidence type="ECO:0000313" key="7">
    <source>
        <dbReference type="Proteomes" id="UP000463138"/>
    </source>
</evidence>
<name>A0A7V7GV69_9GAMM</name>
<evidence type="ECO:0000256" key="1">
    <source>
        <dbReference type="ARBA" id="ARBA00001974"/>
    </source>
</evidence>
<organism evidence="6 7">
    <name type="scientific">Halopseudomonas laoshanensis</name>
    <dbReference type="NCBI Taxonomy" id="2268758"/>
    <lineage>
        <taxon>Bacteria</taxon>
        <taxon>Pseudomonadati</taxon>
        <taxon>Pseudomonadota</taxon>
        <taxon>Gammaproteobacteria</taxon>
        <taxon>Pseudomonadales</taxon>
        <taxon>Pseudomonadaceae</taxon>
        <taxon>Halopseudomonas</taxon>
    </lineage>
</organism>
<keyword evidence="3" id="KW-0274">FAD</keyword>
<dbReference type="Pfam" id="PF22780">
    <property type="entry name" value="HI0933_like_1st"/>
    <property type="match status" value="1"/>
</dbReference>
<keyword evidence="2" id="KW-0285">Flavoprotein</keyword>
<dbReference type="AlphaFoldDB" id="A0A7V7GV69"/>
<comment type="cofactor">
    <cofactor evidence="1">
        <name>FAD</name>
        <dbReference type="ChEBI" id="CHEBI:57692"/>
    </cofactor>
</comment>
<dbReference type="Gene3D" id="2.40.30.10">
    <property type="entry name" value="Translation factors"/>
    <property type="match status" value="1"/>
</dbReference>
<feature type="domain" description="RsdA/BaiN/AoA(So)-like Rossmann fold-like" evidence="4">
    <location>
        <begin position="8"/>
        <end position="404"/>
    </location>
</feature>
<dbReference type="EMBL" id="QOVF01000002">
    <property type="protein sequence ID" value="KAA0695180.1"/>
    <property type="molecule type" value="Genomic_DNA"/>
</dbReference>
<dbReference type="InterPro" id="IPR023166">
    <property type="entry name" value="BaiN-like_dom_sf"/>
</dbReference>
<dbReference type="InterPro" id="IPR055178">
    <property type="entry name" value="RsdA/BaiN/AoA(So)-like_dom"/>
</dbReference>
<dbReference type="Gene3D" id="3.50.50.60">
    <property type="entry name" value="FAD/NAD(P)-binding domain"/>
    <property type="match status" value="1"/>
</dbReference>
<dbReference type="PANTHER" id="PTHR42887:SF2">
    <property type="entry name" value="OS12G0638800 PROTEIN"/>
    <property type="match status" value="1"/>
</dbReference>
<dbReference type="PRINTS" id="PR00368">
    <property type="entry name" value="FADPNR"/>
</dbReference>